<organism evidence="2 3">
    <name type="scientific">Ostreobium quekettii</name>
    <dbReference type="NCBI Taxonomy" id="121088"/>
    <lineage>
        <taxon>Eukaryota</taxon>
        <taxon>Viridiplantae</taxon>
        <taxon>Chlorophyta</taxon>
        <taxon>core chlorophytes</taxon>
        <taxon>Ulvophyceae</taxon>
        <taxon>TCBD clade</taxon>
        <taxon>Bryopsidales</taxon>
        <taxon>Ostreobineae</taxon>
        <taxon>Ostreobiaceae</taxon>
        <taxon>Ostreobium</taxon>
    </lineage>
</organism>
<comment type="caution">
    <text evidence="2">The sequence shown here is derived from an EMBL/GenBank/DDBJ whole genome shotgun (WGS) entry which is preliminary data.</text>
</comment>
<keyword evidence="1" id="KW-1133">Transmembrane helix</keyword>
<evidence type="ECO:0000256" key="1">
    <source>
        <dbReference type="SAM" id="Phobius"/>
    </source>
</evidence>
<gene>
    <name evidence="2" type="ORF">OSTQU699_LOCUS1729</name>
</gene>
<dbReference type="EMBL" id="CAJHUC010000468">
    <property type="protein sequence ID" value="CAD7696368.1"/>
    <property type="molecule type" value="Genomic_DNA"/>
</dbReference>
<evidence type="ECO:0000313" key="3">
    <source>
        <dbReference type="Proteomes" id="UP000708148"/>
    </source>
</evidence>
<reference evidence="2" key="1">
    <citation type="submission" date="2020-12" db="EMBL/GenBank/DDBJ databases">
        <authorList>
            <person name="Iha C."/>
        </authorList>
    </citation>
    <scope>NUCLEOTIDE SEQUENCE</scope>
</reference>
<dbReference type="AlphaFoldDB" id="A0A8S1IQ02"/>
<evidence type="ECO:0000313" key="2">
    <source>
        <dbReference type="EMBL" id="CAD7696368.1"/>
    </source>
</evidence>
<keyword evidence="1" id="KW-0472">Membrane</keyword>
<feature type="transmembrane region" description="Helical" evidence="1">
    <location>
        <begin position="6"/>
        <end position="32"/>
    </location>
</feature>
<proteinExistence type="predicted"/>
<keyword evidence="1" id="KW-0812">Transmembrane</keyword>
<keyword evidence="3" id="KW-1185">Reference proteome</keyword>
<dbReference type="Proteomes" id="UP000708148">
    <property type="component" value="Unassembled WGS sequence"/>
</dbReference>
<accession>A0A8S1IQ02</accession>
<protein>
    <submittedName>
        <fullName evidence="2">Uncharacterized protein</fullName>
    </submittedName>
</protein>
<sequence length="64" mass="7484">MAAVRRLVFLGVAVPTVMYVFSSYDSVLNWLFERRVARMERDKLHNAAMQERQRLLAEVLEGRS</sequence>
<name>A0A8S1IQ02_9CHLO</name>